<evidence type="ECO:0000313" key="7">
    <source>
        <dbReference type="EMBL" id="SBW10742.1"/>
    </source>
</evidence>
<comment type="subcellular location">
    <subcellularLocation>
        <location evidence="1">Cell membrane</location>
        <topology evidence="1">Multi-pass membrane protein</topology>
    </subcellularLocation>
</comment>
<evidence type="ECO:0000256" key="4">
    <source>
        <dbReference type="ARBA" id="ARBA00022989"/>
    </source>
</evidence>
<organism evidence="7">
    <name type="scientific">uncultured Eubacteriales bacterium</name>
    <dbReference type="NCBI Taxonomy" id="172733"/>
    <lineage>
        <taxon>Bacteria</taxon>
        <taxon>Bacillati</taxon>
        <taxon>Bacillota</taxon>
        <taxon>Clostridia</taxon>
        <taxon>Eubacteriales</taxon>
        <taxon>environmental samples</taxon>
    </lineage>
</organism>
<feature type="transmembrane region" description="Helical" evidence="6">
    <location>
        <begin position="330"/>
        <end position="351"/>
    </location>
</feature>
<feature type="transmembrane region" description="Helical" evidence="6">
    <location>
        <begin position="121"/>
        <end position="143"/>
    </location>
</feature>
<feature type="transmembrane region" description="Helical" evidence="6">
    <location>
        <begin position="242"/>
        <end position="268"/>
    </location>
</feature>
<name>A0A212KGH7_9FIRM</name>
<keyword evidence="2" id="KW-1003">Cell membrane</keyword>
<accession>A0A212KGH7</accession>
<feature type="transmembrane region" description="Helical" evidence="6">
    <location>
        <begin position="66"/>
        <end position="88"/>
    </location>
</feature>
<dbReference type="CDD" id="cd06580">
    <property type="entry name" value="TM_PBP1_transp_TpRbsC_like"/>
    <property type="match status" value="1"/>
</dbReference>
<dbReference type="EMBL" id="FLUN01000001">
    <property type="protein sequence ID" value="SBW10742.1"/>
    <property type="molecule type" value="Genomic_DNA"/>
</dbReference>
<dbReference type="Pfam" id="PF02653">
    <property type="entry name" value="BPD_transp_2"/>
    <property type="match status" value="1"/>
</dbReference>
<dbReference type="AlphaFoldDB" id="A0A212KGH7"/>
<keyword evidence="4 6" id="KW-1133">Transmembrane helix</keyword>
<reference evidence="7" key="1">
    <citation type="submission" date="2016-04" db="EMBL/GenBank/DDBJ databases">
        <authorList>
            <person name="Evans L.H."/>
            <person name="Alamgir A."/>
            <person name="Owens N."/>
            <person name="Weber N.D."/>
            <person name="Virtaneva K."/>
            <person name="Barbian K."/>
            <person name="Babar A."/>
            <person name="Rosenke K."/>
        </authorList>
    </citation>
    <scope>NUCLEOTIDE SEQUENCE</scope>
    <source>
        <strain evidence="7">86</strain>
    </source>
</reference>
<dbReference type="GO" id="GO:0022857">
    <property type="term" value="F:transmembrane transporter activity"/>
    <property type="evidence" value="ECO:0007669"/>
    <property type="project" value="InterPro"/>
</dbReference>
<gene>
    <name evidence="7" type="ORF">KL86CLO1_13035</name>
</gene>
<proteinExistence type="predicted"/>
<feature type="transmembrane region" description="Helical" evidence="6">
    <location>
        <begin position="203"/>
        <end position="221"/>
    </location>
</feature>
<evidence type="ECO:0000256" key="3">
    <source>
        <dbReference type="ARBA" id="ARBA00022692"/>
    </source>
</evidence>
<evidence type="ECO:0000256" key="5">
    <source>
        <dbReference type="ARBA" id="ARBA00023136"/>
    </source>
</evidence>
<protein>
    <submittedName>
        <fullName evidence="7">Branched-chain amino acid ABC transporter, permease protein</fullName>
    </submittedName>
</protein>
<feature type="transmembrane region" description="Helical" evidence="6">
    <location>
        <begin position="155"/>
        <end position="175"/>
    </location>
</feature>
<keyword evidence="3 6" id="KW-0812">Transmembrane</keyword>
<keyword evidence="5 6" id="KW-0472">Membrane</keyword>
<dbReference type="PANTHER" id="PTHR47089:SF1">
    <property type="entry name" value="GUANOSINE ABC TRANSPORTER PERMEASE PROTEIN NUPP"/>
    <property type="match status" value="1"/>
</dbReference>
<dbReference type="PANTHER" id="PTHR47089">
    <property type="entry name" value="ABC TRANSPORTER, PERMEASE PROTEIN"/>
    <property type="match status" value="1"/>
</dbReference>
<dbReference type="GO" id="GO:0005886">
    <property type="term" value="C:plasma membrane"/>
    <property type="evidence" value="ECO:0007669"/>
    <property type="project" value="UniProtKB-SubCell"/>
</dbReference>
<dbReference type="InterPro" id="IPR001851">
    <property type="entry name" value="ABC_transp_permease"/>
</dbReference>
<sequence length="372" mass="40765">MDKLKKMIKKPVMTQETLEKRFSMLRTGLAVSIGILLSIIIILIVSDEPLLSIKYLLIGPLLNLNNFYSLFTMWIPIVITGLAVCIMFSANQFNLFAEGAFFFGAVVASGVALSVQLPAGIHPVVCVLAAALVCGLMGAIPALMRHKLGASEMVASLMLNYACLQLGLFIISYFFRDANAGSVASRKYPDSAKLMELIPRSNIHVGIIAAVVLVLLVYYFMYYTRWGYEIRLVGQNEKFAKYTGVGIGSVTIFSQMLGSALAGGAGAMETLGLYSRFSYTSLTGHGWDGVTLAILANRNPKYIPLAALFLAYLRKGADLMSMKTGMQTDFISIIQAVILVFLLAEQFLSGYRQKKTYALSKRLETTKEEMEG</sequence>
<evidence type="ECO:0000256" key="6">
    <source>
        <dbReference type="SAM" id="Phobius"/>
    </source>
</evidence>
<feature type="transmembrane region" description="Helical" evidence="6">
    <location>
        <begin position="28"/>
        <end position="46"/>
    </location>
</feature>
<evidence type="ECO:0000256" key="1">
    <source>
        <dbReference type="ARBA" id="ARBA00004651"/>
    </source>
</evidence>
<evidence type="ECO:0000256" key="2">
    <source>
        <dbReference type="ARBA" id="ARBA00022475"/>
    </source>
</evidence>
<feature type="transmembrane region" description="Helical" evidence="6">
    <location>
        <begin position="95"/>
        <end position="115"/>
    </location>
</feature>